<dbReference type="RefSeq" id="WP_008377323.1">
    <property type="nucleotide sequence ID" value="NZ_BAOP01000007.1"/>
</dbReference>
<sequence>MTEITDLIALFDDESTNFRIAVDGVTEEQARATPTVSALSIGGLLKHVTLTHEGWWKTITDADPNAEFDMAGAAHAYELTDDETFAGWAEKYDAQYASTVAALKATSDLDALIPLPTAPWAPEREYRSVRWIVLHMLRELAHHAGHADIIRETLDGQSTTMTHARNAGMDV</sequence>
<reference evidence="1 2" key="1">
    <citation type="submission" date="2013-02" db="EMBL/GenBank/DDBJ databases">
        <title>Whole genome shotgun sequence of Gordonia malaquae NBRC 108250.</title>
        <authorList>
            <person name="Yoshida I."/>
            <person name="Hosoyama A."/>
            <person name="Tsuchikane K."/>
            <person name="Ando Y."/>
            <person name="Baba S."/>
            <person name="Ohji S."/>
            <person name="Hamada M."/>
            <person name="Tamura T."/>
            <person name="Yamazoe A."/>
            <person name="Yamazaki S."/>
            <person name="Fujita N."/>
        </authorList>
    </citation>
    <scope>NUCLEOTIDE SEQUENCE [LARGE SCALE GENOMIC DNA]</scope>
    <source>
        <strain evidence="1 2">NBRC 108250</strain>
    </source>
</reference>
<keyword evidence="2" id="KW-1185">Reference proteome</keyword>
<dbReference type="SUPFAM" id="SSF109854">
    <property type="entry name" value="DinB/YfiT-like putative metalloenzymes"/>
    <property type="match status" value="1"/>
</dbReference>
<proteinExistence type="predicted"/>
<name>M3TC83_GORML</name>
<dbReference type="InterPro" id="IPR007061">
    <property type="entry name" value="MST-like"/>
</dbReference>
<dbReference type="eggNOG" id="COG2318">
    <property type="taxonomic scope" value="Bacteria"/>
</dbReference>
<dbReference type="Proteomes" id="UP000035009">
    <property type="component" value="Unassembled WGS sequence"/>
</dbReference>
<evidence type="ECO:0000313" key="1">
    <source>
        <dbReference type="EMBL" id="GAC79046.1"/>
    </source>
</evidence>
<dbReference type="AlphaFoldDB" id="M3TC83"/>
<dbReference type="EMBL" id="BAOP01000007">
    <property type="protein sequence ID" value="GAC79046.1"/>
    <property type="molecule type" value="Genomic_DNA"/>
</dbReference>
<gene>
    <name evidence="1" type="ORF">GM1_007_00050</name>
</gene>
<dbReference type="Gene3D" id="1.20.120.450">
    <property type="entry name" value="dinb family like domain"/>
    <property type="match status" value="1"/>
</dbReference>
<organism evidence="1 2">
    <name type="scientific">Gordonia malaquae NBRC 108250</name>
    <dbReference type="NCBI Taxonomy" id="1223542"/>
    <lineage>
        <taxon>Bacteria</taxon>
        <taxon>Bacillati</taxon>
        <taxon>Actinomycetota</taxon>
        <taxon>Actinomycetes</taxon>
        <taxon>Mycobacteriales</taxon>
        <taxon>Gordoniaceae</taxon>
        <taxon>Gordonia</taxon>
    </lineage>
</organism>
<protein>
    <recommendedName>
        <fullName evidence="3">DinB-like domain-containing protein</fullName>
    </recommendedName>
</protein>
<evidence type="ECO:0008006" key="3">
    <source>
        <dbReference type="Google" id="ProtNLM"/>
    </source>
</evidence>
<comment type="caution">
    <text evidence="1">The sequence shown here is derived from an EMBL/GenBank/DDBJ whole genome shotgun (WGS) entry which is preliminary data.</text>
</comment>
<evidence type="ECO:0000313" key="2">
    <source>
        <dbReference type="Proteomes" id="UP000035009"/>
    </source>
</evidence>
<dbReference type="STRING" id="410332.SAMN04488550_3892"/>
<dbReference type="Pfam" id="PF04978">
    <property type="entry name" value="MST"/>
    <property type="match status" value="1"/>
</dbReference>
<accession>M3TC83</accession>
<dbReference type="OrthoDB" id="4548523at2"/>
<dbReference type="InterPro" id="IPR034660">
    <property type="entry name" value="DinB/YfiT-like"/>
</dbReference>